<feature type="compositionally biased region" description="Basic and acidic residues" evidence="1">
    <location>
        <begin position="23"/>
        <end position="39"/>
    </location>
</feature>
<dbReference type="GO" id="GO:0007165">
    <property type="term" value="P:signal transduction"/>
    <property type="evidence" value="ECO:0007669"/>
    <property type="project" value="TreeGrafter"/>
</dbReference>
<protein>
    <recommendedName>
        <fullName evidence="5">Podoplanin</fullName>
    </recommendedName>
</protein>
<keyword evidence="2" id="KW-0472">Membrane</keyword>
<comment type="caution">
    <text evidence="3">The sequence shown here is derived from an EMBL/GenBank/DDBJ whole genome shotgun (WGS) entry which is preliminary data.</text>
</comment>
<dbReference type="GO" id="GO:0016323">
    <property type="term" value="C:basolateral plasma membrane"/>
    <property type="evidence" value="ECO:0007669"/>
    <property type="project" value="TreeGrafter"/>
</dbReference>
<dbReference type="Pfam" id="PF05808">
    <property type="entry name" value="Podoplanin"/>
    <property type="match status" value="1"/>
</dbReference>
<evidence type="ECO:0000313" key="4">
    <source>
        <dbReference type="Proteomes" id="UP000322234"/>
    </source>
</evidence>
<dbReference type="GO" id="GO:0016324">
    <property type="term" value="C:apical plasma membrane"/>
    <property type="evidence" value="ECO:0007669"/>
    <property type="project" value="TreeGrafter"/>
</dbReference>
<keyword evidence="2" id="KW-1133">Transmembrane helix</keyword>
<sequence>MSNAGWTLSSSSAKPSAKVMRGTSEHPLLKINFPREQKECQGASTVRPEDDVTTGVTSEKTTLGVEDYTTTPAASKESLATPMPAGTENVSHDHREDLPTAEGTTAEGTTAKSTPARSTPARSTTTVLTRVPATSHSQGKTDGEKPKSTQKGGLSVGTLVGIIVGVLVGIAVIGGIISVIVRKMGRYSELEGKPNQVLTIPNHPTTSHQSTFKKRVSDIPPCDVPEHMEKMTRGIASPPHSKSTVIPPLVKTNRRKEYS</sequence>
<dbReference type="GO" id="GO:1901731">
    <property type="term" value="P:positive regulation of platelet aggregation"/>
    <property type="evidence" value="ECO:0007669"/>
    <property type="project" value="TreeGrafter"/>
</dbReference>
<feature type="compositionally biased region" description="Low complexity" evidence="1">
    <location>
        <begin position="100"/>
        <end position="111"/>
    </location>
</feature>
<dbReference type="EMBL" id="VBQZ03000009">
    <property type="protein sequence ID" value="MXQ81719.1"/>
    <property type="molecule type" value="Genomic_DNA"/>
</dbReference>
<evidence type="ECO:0000313" key="3">
    <source>
        <dbReference type="EMBL" id="MXQ81719.1"/>
    </source>
</evidence>
<feature type="region of interest" description="Disordered" evidence="1">
    <location>
        <begin position="232"/>
        <end position="259"/>
    </location>
</feature>
<keyword evidence="2" id="KW-0812">Transmembrane</keyword>
<gene>
    <name evidence="3" type="ORF">E5288_WYG004800</name>
</gene>
<proteinExistence type="predicted"/>
<feature type="transmembrane region" description="Helical" evidence="2">
    <location>
        <begin position="156"/>
        <end position="181"/>
    </location>
</feature>
<organism evidence="3 4">
    <name type="scientific">Bos mutus</name>
    <name type="common">wild yak</name>
    <dbReference type="NCBI Taxonomy" id="72004"/>
    <lineage>
        <taxon>Eukaryota</taxon>
        <taxon>Metazoa</taxon>
        <taxon>Chordata</taxon>
        <taxon>Craniata</taxon>
        <taxon>Vertebrata</taxon>
        <taxon>Euteleostomi</taxon>
        <taxon>Mammalia</taxon>
        <taxon>Eutheria</taxon>
        <taxon>Laurasiatheria</taxon>
        <taxon>Artiodactyla</taxon>
        <taxon>Ruminantia</taxon>
        <taxon>Pecora</taxon>
        <taxon>Bovidae</taxon>
        <taxon>Bovinae</taxon>
        <taxon>Bos</taxon>
    </lineage>
</organism>
<keyword evidence="4" id="KW-1185">Reference proteome</keyword>
<dbReference type="GO" id="GO:0030027">
    <property type="term" value="C:lamellipodium"/>
    <property type="evidence" value="ECO:0007669"/>
    <property type="project" value="TreeGrafter"/>
</dbReference>
<evidence type="ECO:0000256" key="2">
    <source>
        <dbReference type="SAM" id="Phobius"/>
    </source>
</evidence>
<accession>A0A6B0QV83</accession>
<feature type="region of interest" description="Disordered" evidence="1">
    <location>
        <begin position="1"/>
        <end position="153"/>
    </location>
</feature>
<name>A0A6B0QV83_9CETA</name>
<evidence type="ECO:0000256" key="1">
    <source>
        <dbReference type="SAM" id="MobiDB-lite"/>
    </source>
</evidence>
<dbReference type="InterPro" id="IPR052684">
    <property type="entry name" value="Podoplanin_domain"/>
</dbReference>
<dbReference type="PANTHER" id="PTHR47390">
    <property type="entry name" value="PODOPLANIN"/>
    <property type="match status" value="1"/>
</dbReference>
<dbReference type="PANTHER" id="PTHR47390:SF1">
    <property type="entry name" value="PODOPLANIN"/>
    <property type="match status" value="1"/>
</dbReference>
<reference evidence="3" key="1">
    <citation type="submission" date="2019-10" db="EMBL/GenBank/DDBJ databases">
        <title>The sequence and de novo assembly of the wild yak genome.</title>
        <authorList>
            <person name="Liu Y."/>
        </authorList>
    </citation>
    <scope>NUCLEOTIDE SEQUENCE [LARGE SCALE GENOMIC DNA]</scope>
    <source>
        <strain evidence="3">WY2019</strain>
    </source>
</reference>
<dbReference type="GO" id="GO:0016477">
    <property type="term" value="P:cell migration"/>
    <property type="evidence" value="ECO:0007669"/>
    <property type="project" value="TreeGrafter"/>
</dbReference>
<feature type="compositionally biased region" description="Polar residues" evidence="1">
    <location>
        <begin position="1"/>
        <end position="14"/>
    </location>
</feature>
<dbReference type="AlphaFoldDB" id="A0A6B0QV83"/>
<dbReference type="GO" id="GO:0007155">
    <property type="term" value="P:cell adhesion"/>
    <property type="evidence" value="ECO:0007669"/>
    <property type="project" value="TreeGrafter"/>
</dbReference>
<evidence type="ECO:0008006" key="5">
    <source>
        <dbReference type="Google" id="ProtNLM"/>
    </source>
</evidence>
<dbReference type="Proteomes" id="UP000322234">
    <property type="component" value="Unassembled WGS sequence"/>
</dbReference>
<feature type="compositionally biased region" description="Polar residues" evidence="1">
    <location>
        <begin position="112"/>
        <end position="138"/>
    </location>
</feature>